<keyword evidence="4" id="KW-1185">Reference proteome</keyword>
<dbReference type="PANTHER" id="PTHR32309">
    <property type="entry name" value="TYROSINE-PROTEIN KINASE"/>
    <property type="match status" value="1"/>
</dbReference>
<sequence>MLDQKTAVLETVPNGTGKIEPPASVPWARMKIRHHIVFLSFLLLFLFPSTAANVYIAAYSADQYHSTTAFSVRSEEASNPLDILGTFTQVGTSSASDSDILFEFIQSQPLIEKLNEELELEKIYNRVPQDFVFSLRQNKSIEDLTWYWSWMVSVSIGSTTGLIEVETRAFDPDDAQRIAKAILEESAKLINDLSLIARNDTTKFAREDLETAENRLKNIRLKIREFRNVNQIIDPEAGAVSQLGLLSALEIQLAEALVEYEILETYTEASDPRRVRGQRRIEAIQHQIDQEKSNISEDGSGAEQRPLSDVIGEYEELLVDLEFSQAAYVSALAAYEQAKAEARRQSRYLAVHVPPTISEEPQYPQRLVLGFLVTAFLFAIWAVVILIGYNVRDRR</sequence>
<feature type="coiled-coil region" evidence="1">
    <location>
        <begin position="202"/>
        <end position="229"/>
    </location>
</feature>
<dbReference type="EMBL" id="JBHMEA010000044">
    <property type="protein sequence ID" value="MFB9232976.1"/>
    <property type="molecule type" value="Genomic_DNA"/>
</dbReference>
<dbReference type="RefSeq" id="WP_213887026.1">
    <property type="nucleotide sequence ID" value="NZ_JAGFNU010000001.1"/>
</dbReference>
<keyword evidence="2" id="KW-1133">Transmembrane helix</keyword>
<keyword evidence="2" id="KW-0472">Membrane</keyword>
<feature type="transmembrane region" description="Helical" evidence="2">
    <location>
        <begin position="36"/>
        <end position="58"/>
    </location>
</feature>
<dbReference type="InterPro" id="IPR050445">
    <property type="entry name" value="Bact_polysacc_biosynth/exp"/>
</dbReference>
<evidence type="ECO:0000313" key="4">
    <source>
        <dbReference type="Proteomes" id="UP001589683"/>
    </source>
</evidence>
<comment type="caution">
    <text evidence="3">The sequence shown here is derived from an EMBL/GenBank/DDBJ whole genome shotgun (WGS) entry which is preliminary data.</text>
</comment>
<evidence type="ECO:0000313" key="3">
    <source>
        <dbReference type="EMBL" id="MFB9232976.1"/>
    </source>
</evidence>
<organism evidence="3 4">
    <name type="scientific">Pseudohalocynthiibacter aestuariivivens</name>
    <dbReference type="NCBI Taxonomy" id="1591409"/>
    <lineage>
        <taxon>Bacteria</taxon>
        <taxon>Pseudomonadati</taxon>
        <taxon>Pseudomonadota</taxon>
        <taxon>Alphaproteobacteria</taxon>
        <taxon>Rhodobacterales</taxon>
        <taxon>Paracoccaceae</taxon>
        <taxon>Pseudohalocynthiibacter</taxon>
    </lineage>
</organism>
<evidence type="ECO:0008006" key="5">
    <source>
        <dbReference type="Google" id="ProtNLM"/>
    </source>
</evidence>
<dbReference type="Proteomes" id="UP001589683">
    <property type="component" value="Unassembled WGS sequence"/>
</dbReference>
<evidence type="ECO:0000256" key="2">
    <source>
        <dbReference type="SAM" id="Phobius"/>
    </source>
</evidence>
<proteinExistence type="predicted"/>
<keyword evidence="2" id="KW-0812">Transmembrane</keyword>
<keyword evidence="1" id="KW-0175">Coiled coil</keyword>
<accession>A0ABV5JHN0</accession>
<evidence type="ECO:0000256" key="1">
    <source>
        <dbReference type="SAM" id="Coils"/>
    </source>
</evidence>
<name>A0ABV5JHN0_9RHOB</name>
<feature type="transmembrane region" description="Helical" evidence="2">
    <location>
        <begin position="367"/>
        <end position="389"/>
    </location>
</feature>
<gene>
    <name evidence="3" type="ORF">ACFFUT_14385</name>
</gene>
<dbReference type="PANTHER" id="PTHR32309:SF13">
    <property type="entry name" value="FERRIC ENTEROBACTIN TRANSPORT PROTEIN FEPE"/>
    <property type="match status" value="1"/>
</dbReference>
<protein>
    <recommendedName>
        <fullName evidence="5">Sugar transporter</fullName>
    </recommendedName>
</protein>
<reference evidence="3 4" key="1">
    <citation type="submission" date="2024-09" db="EMBL/GenBank/DDBJ databases">
        <authorList>
            <person name="Sun Q."/>
            <person name="Mori K."/>
        </authorList>
    </citation>
    <scope>NUCLEOTIDE SEQUENCE [LARGE SCALE GENOMIC DNA]</scope>
    <source>
        <strain evidence="3 4">CECT 8726</strain>
    </source>
</reference>